<keyword evidence="2" id="KW-1185">Reference proteome</keyword>
<evidence type="ECO:0000313" key="2">
    <source>
        <dbReference type="Proteomes" id="UP000807353"/>
    </source>
</evidence>
<dbReference type="AlphaFoldDB" id="A0A9P5XVV5"/>
<protein>
    <submittedName>
        <fullName evidence="1">Uncharacterized protein</fullName>
    </submittedName>
</protein>
<proteinExistence type="predicted"/>
<organism evidence="1 2">
    <name type="scientific">Collybia nuda</name>
    <dbReference type="NCBI Taxonomy" id="64659"/>
    <lineage>
        <taxon>Eukaryota</taxon>
        <taxon>Fungi</taxon>
        <taxon>Dikarya</taxon>
        <taxon>Basidiomycota</taxon>
        <taxon>Agaricomycotina</taxon>
        <taxon>Agaricomycetes</taxon>
        <taxon>Agaricomycetidae</taxon>
        <taxon>Agaricales</taxon>
        <taxon>Tricholomatineae</taxon>
        <taxon>Clitocybaceae</taxon>
        <taxon>Collybia</taxon>
    </lineage>
</organism>
<comment type="caution">
    <text evidence="1">The sequence shown here is derived from an EMBL/GenBank/DDBJ whole genome shotgun (WGS) entry which is preliminary data.</text>
</comment>
<name>A0A9P5XVV5_9AGAR</name>
<sequence>MTGLGDLLTHCEQLVAMSWMPRLYSIWTPKKCGFRNIILAISKMLGEQCWTFDWERVRFLSYRDFTRCSGSSEFFARAHRVTYRARCDVVQYLQFCGTCAHRGHMTTVVDVCEEPRVIRFEKVWLEYKVIDLSAGVLALIYELCLKPTR</sequence>
<dbReference type="Proteomes" id="UP000807353">
    <property type="component" value="Unassembled WGS sequence"/>
</dbReference>
<gene>
    <name evidence="1" type="ORF">BDZ94DRAFT_332005</name>
</gene>
<evidence type="ECO:0000313" key="1">
    <source>
        <dbReference type="EMBL" id="KAF9456665.1"/>
    </source>
</evidence>
<reference evidence="1" key="1">
    <citation type="submission" date="2020-11" db="EMBL/GenBank/DDBJ databases">
        <authorList>
            <consortium name="DOE Joint Genome Institute"/>
            <person name="Ahrendt S."/>
            <person name="Riley R."/>
            <person name="Andreopoulos W."/>
            <person name="Labutti K."/>
            <person name="Pangilinan J."/>
            <person name="Ruiz-Duenas F.J."/>
            <person name="Barrasa J.M."/>
            <person name="Sanchez-Garcia M."/>
            <person name="Camarero S."/>
            <person name="Miyauchi S."/>
            <person name="Serrano A."/>
            <person name="Linde D."/>
            <person name="Babiker R."/>
            <person name="Drula E."/>
            <person name="Ayuso-Fernandez I."/>
            <person name="Pacheco R."/>
            <person name="Padilla G."/>
            <person name="Ferreira P."/>
            <person name="Barriuso J."/>
            <person name="Kellner H."/>
            <person name="Castanera R."/>
            <person name="Alfaro M."/>
            <person name="Ramirez L."/>
            <person name="Pisabarro A.G."/>
            <person name="Kuo A."/>
            <person name="Tritt A."/>
            <person name="Lipzen A."/>
            <person name="He G."/>
            <person name="Yan M."/>
            <person name="Ng V."/>
            <person name="Cullen D."/>
            <person name="Martin F."/>
            <person name="Rosso M.-N."/>
            <person name="Henrissat B."/>
            <person name="Hibbett D."/>
            <person name="Martinez A.T."/>
            <person name="Grigoriev I.V."/>
        </authorList>
    </citation>
    <scope>NUCLEOTIDE SEQUENCE</scope>
    <source>
        <strain evidence="1">CBS 247.69</strain>
    </source>
</reference>
<accession>A0A9P5XVV5</accession>
<dbReference type="EMBL" id="MU150410">
    <property type="protein sequence ID" value="KAF9456665.1"/>
    <property type="molecule type" value="Genomic_DNA"/>
</dbReference>